<dbReference type="SUPFAM" id="SSF55347">
    <property type="entry name" value="Glyceraldehyde-3-phosphate dehydrogenase-like, C-terminal domain"/>
    <property type="match status" value="1"/>
</dbReference>
<dbReference type="Gene3D" id="1.10.1870.10">
    <property type="entry name" value="Domain 3, Saccharopine reductase"/>
    <property type="match status" value="1"/>
</dbReference>
<dbReference type="RefSeq" id="WP_091865816.1">
    <property type="nucleotide sequence ID" value="NZ_FNAO01000002.1"/>
</dbReference>
<dbReference type="Pfam" id="PF16653">
    <property type="entry name" value="Sacchrp_dh_C"/>
    <property type="match status" value="1"/>
</dbReference>
<evidence type="ECO:0000256" key="1">
    <source>
        <dbReference type="ARBA" id="ARBA00023002"/>
    </source>
</evidence>
<dbReference type="GO" id="GO:0004753">
    <property type="term" value="F:saccharopine dehydrogenase activity"/>
    <property type="evidence" value="ECO:0007669"/>
    <property type="project" value="TreeGrafter"/>
</dbReference>
<dbReference type="EMBL" id="FNAO01000002">
    <property type="protein sequence ID" value="SDD84859.1"/>
    <property type="molecule type" value="Genomic_DNA"/>
</dbReference>
<dbReference type="OrthoDB" id="973788at2"/>
<keyword evidence="1" id="KW-0560">Oxidoreductase</keyword>
<proteinExistence type="predicted"/>
<evidence type="ECO:0000259" key="2">
    <source>
        <dbReference type="Pfam" id="PF03435"/>
    </source>
</evidence>
<dbReference type="PANTHER" id="PTHR11133:SF22">
    <property type="entry name" value="ALPHA-AMINOADIPIC SEMIALDEHYDE SYNTHASE, MITOCHONDRIAL"/>
    <property type="match status" value="1"/>
</dbReference>
<feature type="domain" description="Saccharopine dehydrogenase-like C-terminal" evidence="3">
    <location>
        <begin position="127"/>
        <end position="438"/>
    </location>
</feature>
<evidence type="ECO:0000313" key="5">
    <source>
        <dbReference type="Proteomes" id="UP000199109"/>
    </source>
</evidence>
<dbReference type="Gene3D" id="3.40.50.720">
    <property type="entry name" value="NAD(P)-binding Rossmann-like Domain"/>
    <property type="match status" value="1"/>
</dbReference>
<dbReference type="Gene3D" id="3.30.360.10">
    <property type="entry name" value="Dihydrodipicolinate Reductase, domain 2"/>
    <property type="match status" value="1"/>
</dbReference>
<reference evidence="4 5" key="1">
    <citation type="submission" date="2016-10" db="EMBL/GenBank/DDBJ databases">
        <authorList>
            <person name="de Groot N.N."/>
        </authorList>
    </citation>
    <scope>NUCLEOTIDE SEQUENCE [LARGE SCALE GENOMIC DNA]</scope>
    <source>
        <strain evidence="4 5">DSM 23421</strain>
    </source>
</reference>
<name>A0A1G6Y391_9FLAO</name>
<dbReference type="STRING" id="641691.SAMN05421636_102101"/>
<dbReference type="SUPFAM" id="SSF51735">
    <property type="entry name" value="NAD(P)-binding Rossmann-fold domains"/>
    <property type="match status" value="1"/>
</dbReference>
<evidence type="ECO:0000313" key="4">
    <source>
        <dbReference type="EMBL" id="SDD84859.1"/>
    </source>
</evidence>
<dbReference type="PANTHER" id="PTHR11133">
    <property type="entry name" value="SACCHAROPINE DEHYDROGENASE"/>
    <property type="match status" value="1"/>
</dbReference>
<dbReference type="InterPro" id="IPR005097">
    <property type="entry name" value="Sacchrp_dh_NADP-bd"/>
</dbReference>
<dbReference type="InterPro" id="IPR032095">
    <property type="entry name" value="Sacchrp_dh-like_C"/>
</dbReference>
<sequence>MPRKILVIGAGKSTSYLLDYFLQKSTIEDLHLTIGDLNPDAIPDAISNHPNCSILSLDIFKDIERKNAIQQSDIVVSMLPASLHFKVAQDCIVYGKHLVTASYISEELKTLDKKAKEKGLVFMNEIGLDPGIDHMSAMQIIDRIREKDGKMLLFESFTGGLVAPDNDNNLWNYKFTWNPRNVVVAGQGGAAKFIQEGTYKYIPYHKLFRRTEFFDIEGYGRFEGYANRDSLNYREAYGLQDVLTLYRGTMRRVGFSKAWNMFVQLGMTDDSYTIENSKGMSYREFVNLFLPYSPTDSVELKLRYYLKIDQDDIMWEKLLELNLFDAQKTISLSHATPAQVLQKILEDSWTLADNEKDMIVMYHKFGYELNGQKKQIDANMVVIGDDRVHTAMSKTVGLPVAMATLAILNKKIVTPGVQIPIKREVYKPILSELKNYGILFREYEVPYLGYNPDSVAS</sequence>
<dbReference type="InterPro" id="IPR036291">
    <property type="entry name" value="NAD(P)-bd_dom_sf"/>
</dbReference>
<dbReference type="Proteomes" id="UP000199109">
    <property type="component" value="Unassembled WGS sequence"/>
</dbReference>
<evidence type="ECO:0000259" key="3">
    <source>
        <dbReference type="Pfam" id="PF16653"/>
    </source>
</evidence>
<accession>A0A1G6Y391</accession>
<protein>
    <submittedName>
        <fullName evidence="4">Saccharopine dehydrogenase, NADP-dependent</fullName>
    </submittedName>
</protein>
<organism evidence="4 5">
    <name type="scientific">Pricia antarctica</name>
    <dbReference type="NCBI Taxonomy" id="641691"/>
    <lineage>
        <taxon>Bacteria</taxon>
        <taxon>Pseudomonadati</taxon>
        <taxon>Bacteroidota</taxon>
        <taxon>Flavobacteriia</taxon>
        <taxon>Flavobacteriales</taxon>
        <taxon>Flavobacteriaceae</taxon>
        <taxon>Pricia</taxon>
    </lineage>
</organism>
<dbReference type="AlphaFoldDB" id="A0A1G6Y391"/>
<keyword evidence="5" id="KW-1185">Reference proteome</keyword>
<feature type="domain" description="Saccharopine dehydrogenase NADP binding" evidence="2">
    <location>
        <begin position="5"/>
        <end position="123"/>
    </location>
</feature>
<dbReference type="GO" id="GO:0005737">
    <property type="term" value="C:cytoplasm"/>
    <property type="evidence" value="ECO:0007669"/>
    <property type="project" value="TreeGrafter"/>
</dbReference>
<dbReference type="Pfam" id="PF03435">
    <property type="entry name" value="Sacchrp_dh_NADP"/>
    <property type="match status" value="1"/>
</dbReference>
<gene>
    <name evidence="4" type="ORF">SAMN05421636_102101</name>
</gene>
<dbReference type="GO" id="GO:0019878">
    <property type="term" value="P:lysine biosynthetic process via aminoadipic acid"/>
    <property type="evidence" value="ECO:0007669"/>
    <property type="project" value="TreeGrafter"/>
</dbReference>
<dbReference type="InterPro" id="IPR051168">
    <property type="entry name" value="AASS"/>
</dbReference>